<keyword evidence="3" id="KW-0472">Membrane</keyword>
<reference evidence="5" key="1">
    <citation type="journal article" date="2019" name="Int. J. Syst. Evol. Microbiol.">
        <title>The Global Catalogue of Microorganisms (GCM) 10K type strain sequencing project: providing services to taxonomists for standard genome sequencing and annotation.</title>
        <authorList>
            <consortium name="The Broad Institute Genomics Platform"/>
            <consortium name="The Broad Institute Genome Sequencing Center for Infectious Disease"/>
            <person name="Wu L."/>
            <person name="Ma J."/>
        </authorList>
    </citation>
    <scope>NUCLEOTIDE SEQUENCE [LARGE SCALE GENOMIC DNA]</scope>
    <source>
        <strain evidence="5">CGMCC 1.12942</strain>
    </source>
</reference>
<dbReference type="InterPro" id="IPR001451">
    <property type="entry name" value="Hexapep"/>
</dbReference>
<name>A0ABW2RG55_9BACL</name>
<evidence type="ECO:0000313" key="5">
    <source>
        <dbReference type="Proteomes" id="UP001596500"/>
    </source>
</evidence>
<keyword evidence="3" id="KW-1133">Transmembrane helix</keyword>
<organism evidence="4 5">
    <name type="scientific">Laceyella putida</name>
    <dbReference type="NCBI Taxonomy" id="110101"/>
    <lineage>
        <taxon>Bacteria</taxon>
        <taxon>Bacillati</taxon>
        <taxon>Bacillota</taxon>
        <taxon>Bacilli</taxon>
        <taxon>Bacillales</taxon>
        <taxon>Thermoactinomycetaceae</taxon>
        <taxon>Laceyella</taxon>
    </lineage>
</organism>
<dbReference type="InterPro" id="IPR011004">
    <property type="entry name" value="Trimer_LpxA-like_sf"/>
</dbReference>
<dbReference type="EMBL" id="JBHTBW010000006">
    <property type="protein sequence ID" value="MFC7439947.1"/>
    <property type="molecule type" value="Genomic_DNA"/>
</dbReference>
<dbReference type="CDD" id="cd04647">
    <property type="entry name" value="LbH_MAT_like"/>
    <property type="match status" value="1"/>
</dbReference>
<protein>
    <submittedName>
        <fullName evidence="4">Acyltransferase</fullName>
    </submittedName>
</protein>
<comment type="caution">
    <text evidence="4">The sequence shown here is derived from an EMBL/GenBank/DDBJ whole genome shotgun (WGS) entry which is preliminary data.</text>
</comment>
<proteinExistence type="predicted"/>
<keyword evidence="1" id="KW-0808">Transferase</keyword>
<sequence length="167" mass="18871">MRKTDRFPVQGSNALWQLYQTIPFAKVFWNTVVILIARYLPFLSMKRWLYRTCLRMEIGEKTAVAFMVMLDLLYPEKIRIGKNTIIGYNTTILTHEYLIDEYRLGEVVIGDHVMIGANTTILPGVTIGDHAMVGAGSVVTKDVPPYALVAGNPARVVRERKLESKGI</sequence>
<evidence type="ECO:0000313" key="4">
    <source>
        <dbReference type="EMBL" id="MFC7439947.1"/>
    </source>
</evidence>
<keyword evidence="5" id="KW-1185">Reference proteome</keyword>
<keyword evidence="2" id="KW-0677">Repeat</keyword>
<keyword evidence="3" id="KW-0812">Transmembrane</keyword>
<dbReference type="InterPro" id="IPR050179">
    <property type="entry name" value="Trans_hexapeptide_repeat"/>
</dbReference>
<dbReference type="GO" id="GO:0016746">
    <property type="term" value="F:acyltransferase activity"/>
    <property type="evidence" value="ECO:0007669"/>
    <property type="project" value="UniProtKB-KW"/>
</dbReference>
<dbReference type="PANTHER" id="PTHR43300:SF6">
    <property type="entry name" value="ACETYLTRANSFERASE YVOF-RELATED"/>
    <property type="match status" value="1"/>
</dbReference>
<gene>
    <name evidence="4" type="ORF">ACFQNG_02055</name>
</gene>
<feature type="transmembrane region" description="Helical" evidence="3">
    <location>
        <begin position="20"/>
        <end position="41"/>
    </location>
</feature>
<evidence type="ECO:0000256" key="3">
    <source>
        <dbReference type="SAM" id="Phobius"/>
    </source>
</evidence>
<dbReference type="Proteomes" id="UP001596500">
    <property type="component" value="Unassembled WGS sequence"/>
</dbReference>
<dbReference type="InterPro" id="IPR018357">
    <property type="entry name" value="Hexapep_transf_CS"/>
</dbReference>
<accession>A0ABW2RG55</accession>
<dbReference type="RefSeq" id="WP_379863148.1">
    <property type="nucleotide sequence ID" value="NZ_JBHTBW010000006.1"/>
</dbReference>
<keyword evidence="4" id="KW-0012">Acyltransferase</keyword>
<dbReference type="PROSITE" id="PS00101">
    <property type="entry name" value="HEXAPEP_TRANSFERASES"/>
    <property type="match status" value="1"/>
</dbReference>
<evidence type="ECO:0000256" key="2">
    <source>
        <dbReference type="ARBA" id="ARBA00022737"/>
    </source>
</evidence>
<dbReference type="PANTHER" id="PTHR43300">
    <property type="entry name" value="ACETYLTRANSFERASE"/>
    <property type="match status" value="1"/>
</dbReference>
<evidence type="ECO:0000256" key="1">
    <source>
        <dbReference type="ARBA" id="ARBA00022679"/>
    </source>
</evidence>
<dbReference type="Gene3D" id="2.160.10.10">
    <property type="entry name" value="Hexapeptide repeat proteins"/>
    <property type="match status" value="1"/>
</dbReference>
<dbReference type="Pfam" id="PF00132">
    <property type="entry name" value="Hexapep"/>
    <property type="match status" value="1"/>
</dbReference>
<dbReference type="SUPFAM" id="SSF51161">
    <property type="entry name" value="Trimeric LpxA-like enzymes"/>
    <property type="match status" value="1"/>
</dbReference>